<dbReference type="SUPFAM" id="SSF101898">
    <property type="entry name" value="NHL repeat"/>
    <property type="match status" value="1"/>
</dbReference>
<evidence type="ECO:0000313" key="1">
    <source>
        <dbReference type="EMBL" id="CAG2219797.1"/>
    </source>
</evidence>
<evidence type="ECO:0008006" key="3">
    <source>
        <dbReference type="Google" id="ProtNLM"/>
    </source>
</evidence>
<dbReference type="CDD" id="cd19776">
    <property type="entry name" value="Bbox2_TRIM25_C-IV"/>
    <property type="match status" value="1"/>
</dbReference>
<sequence length="456" mass="51255">MASSDKTICTLCYEDGSSTEAVTWCTECEVFLCGDCGKHHTKSRASKDHKTMASKDYHSLPKFMLEISNQCRDHNKKFELYCSSHACPCCVQCVTETHKKCQEMQQLSDILKQVKSSASVQLLEQDLKDVKENFEEITKYLNCRIETSNIQKQKAAEKIRSIRKSIDDHLKKIEKNILDDLESKQSNIKSKINTLLQQLTQRANEISQLQSDFSKMTQYATELQMYICMREIEKTTSKAAKYIDDLKSGGNLEEKKHRTFDGYSSDTCFVRNNTVAFTIVSEKQIALVDLEKNEIIKTVGLSHTCCSVASDGQMLVISSKEKSTLVNLSDESHTILKVSANCVALFKGNIYGTLIVENKVCCYKSTGVLLWTFMHQDIDKIGGLALDKNGFVYIAGGNNSIVVVSPDGKNCKTILSKADGIKDPFAIDINREIGMMIVSRKISDDSEHDTAYVYKI</sequence>
<accession>A0A8S3SGB2</accession>
<dbReference type="OrthoDB" id="6270329at2759"/>
<dbReference type="InterPro" id="IPR047153">
    <property type="entry name" value="TRIM45/56/19-like"/>
</dbReference>
<dbReference type="Proteomes" id="UP000683360">
    <property type="component" value="Unassembled WGS sequence"/>
</dbReference>
<keyword evidence="2" id="KW-1185">Reference proteome</keyword>
<dbReference type="Gene3D" id="2.120.10.30">
    <property type="entry name" value="TolB, C-terminal domain"/>
    <property type="match status" value="1"/>
</dbReference>
<protein>
    <recommendedName>
        <fullName evidence="3">B box-type domain-containing protein</fullName>
    </recommendedName>
</protein>
<proteinExistence type="predicted"/>
<dbReference type="Pfam" id="PF22586">
    <property type="entry name" value="ANCHR-like_BBOX"/>
    <property type="match status" value="1"/>
</dbReference>
<dbReference type="CDD" id="cd19757">
    <property type="entry name" value="Bbox1"/>
    <property type="match status" value="1"/>
</dbReference>
<gene>
    <name evidence="1" type="ORF">MEDL_33315</name>
</gene>
<comment type="caution">
    <text evidence="1">The sequence shown here is derived from an EMBL/GenBank/DDBJ whole genome shotgun (WGS) entry which is preliminary data.</text>
</comment>
<name>A0A8S3SGB2_MYTED</name>
<dbReference type="GO" id="GO:0061630">
    <property type="term" value="F:ubiquitin protein ligase activity"/>
    <property type="evidence" value="ECO:0007669"/>
    <property type="project" value="TreeGrafter"/>
</dbReference>
<dbReference type="PANTHER" id="PTHR25462">
    <property type="entry name" value="BONUS, ISOFORM C-RELATED"/>
    <property type="match status" value="1"/>
</dbReference>
<dbReference type="AlphaFoldDB" id="A0A8S3SGB2"/>
<organism evidence="1 2">
    <name type="scientific">Mytilus edulis</name>
    <name type="common">Blue mussel</name>
    <dbReference type="NCBI Taxonomy" id="6550"/>
    <lineage>
        <taxon>Eukaryota</taxon>
        <taxon>Metazoa</taxon>
        <taxon>Spiralia</taxon>
        <taxon>Lophotrochozoa</taxon>
        <taxon>Mollusca</taxon>
        <taxon>Bivalvia</taxon>
        <taxon>Autobranchia</taxon>
        <taxon>Pteriomorphia</taxon>
        <taxon>Mytilida</taxon>
        <taxon>Mytiloidea</taxon>
        <taxon>Mytilidae</taxon>
        <taxon>Mytilinae</taxon>
        <taxon>Mytilus</taxon>
    </lineage>
</organism>
<dbReference type="Gene3D" id="3.30.160.60">
    <property type="entry name" value="Classic Zinc Finger"/>
    <property type="match status" value="1"/>
</dbReference>
<evidence type="ECO:0000313" key="2">
    <source>
        <dbReference type="Proteomes" id="UP000683360"/>
    </source>
</evidence>
<dbReference type="InterPro" id="IPR011042">
    <property type="entry name" value="6-blade_b-propeller_TolB-like"/>
</dbReference>
<dbReference type="PANTHER" id="PTHR25462:SF229">
    <property type="entry name" value="TRANSCRIPTION INTERMEDIARY FACTOR 1-BETA"/>
    <property type="match status" value="1"/>
</dbReference>
<reference evidence="1" key="1">
    <citation type="submission" date="2021-03" db="EMBL/GenBank/DDBJ databases">
        <authorList>
            <person name="Bekaert M."/>
        </authorList>
    </citation>
    <scope>NUCLEOTIDE SEQUENCE</scope>
</reference>
<dbReference type="GO" id="GO:0006513">
    <property type="term" value="P:protein monoubiquitination"/>
    <property type="evidence" value="ECO:0007669"/>
    <property type="project" value="TreeGrafter"/>
</dbReference>
<dbReference type="EMBL" id="CAJPWZ010001642">
    <property type="protein sequence ID" value="CAG2219797.1"/>
    <property type="molecule type" value="Genomic_DNA"/>
</dbReference>